<proteinExistence type="predicted"/>
<name>A0ABD4KEZ5_9ENTR</name>
<evidence type="ECO:0000313" key="1">
    <source>
        <dbReference type="EMBL" id="MBF4180340.1"/>
    </source>
</evidence>
<dbReference type="AlphaFoldDB" id="A0ABD4KEZ5"/>
<dbReference type="Proteomes" id="UP000628560">
    <property type="component" value="Unassembled WGS sequence"/>
</dbReference>
<accession>A0ABD4KEZ5</accession>
<evidence type="ECO:0000313" key="2">
    <source>
        <dbReference type="Proteomes" id="UP000628560"/>
    </source>
</evidence>
<reference evidence="1 2" key="1">
    <citation type="submission" date="2020-11" db="EMBL/GenBank/DDBJ databases">
        <title>Identification of Lelliottia nimipressuralis from Wound Infection by Whole Genome-Based Bacterial Identification.</title>
        <authorList>
            <person name="Navarathna D.H."/>
            <person name="Choi H."/>
            <person name="Jinadatha C."/>
            <person name="Chatterjee P."/>
            <person name="Hwang M."/>
        </authorList>
    </citation>
    <scope>NUCLEOTIDE SEQUENCE [LARGE SCALE GENOMIC DNA]</scope>
    <source>
        <strain evidence="1 2">DN2020</strain>
    </source>
</reference>
<protein>
    <submittedName>
        <fullName evidence="1">Uncharacterized protein</fullName>
    </submittedName>
</protein>
<dbReference type="EMBL" id="JADIXP010000018">
    <property type="protein sequence ID" value="MBF4180340.1"/>
    <property type="molecule type" value="Genomic_DNA"/>
</dbReference>
<comment type="caution">
    <text evidence="1">The sequence shown here is derived from an EMBL/GenBank/DDBJ whole genome shotgun (WGS) entry which is preliminary data.</text>
</comment>
<dbReference type="RefSeq" id="WP_194514254.1">
    <property type="nucleotide sequence ID" value="NZ_JADIXP010000018.1"/>
</dbReference>
<organism evidence="1 2">
    <name type="scientific">Lelliottia nimipressuralis</name>
    <dbReference type="NCBI Taxonomy" id="69220"/>
    <lineage>
        <taxon>Bacteria</taxon>
        <taxon>Pseudomonadati</taxon>
        <taxon>Pseudomonadota</taxon>
        <taxon>Gammaproteobacteria</taxon>
        <taxon>Enterobacterales</taxon>
        <taxon>Enterobacteriaceae</taxon>
        <taxon>Lelliottia</taxon>
    </lineage>
</organism>
<sequence>MNEPARFYEISEPVYGAIMVMRNYSQSTNKFIGSGHISFVYGLTTSGNIAALGGNQGGIDFGNGTIKISEYPTTNKSAKFDNKYKKFYHFYLPEGYADKVADLNVINIDDENAKVFGIGLKSGENEGGGL</sequence>
<gene>
    <name evidence="1" type="ORF">ISP11_20970</name>
</gene>